<evidence type="ECO:0000313" key="4">
    <source>
        <dbReference type="Proteomes" id="UP000729402"/>
    </source>
</evidence>
<evidence type="ECO:0000256" key="1">
    <source>
        <dbReference type="SAM" id="MobiDB-lite"/>
    </source>
</evidence>
<dbReference type="InterPro" id="IPR053223">
    <property type="entry name" value="Prob_Methyltransferase"/>
</dbReference>
<keyword evidence="4" id="KW-1185">Reference proteome</keyword>
<accession>A0A8J5SN77</accession>
<proteinExistence type="predicted"/>
<name>A0A8J5SN77_ZIZPA</name>
<reference evidence="3" key="2">
    <citation type="submission" date="2021-02" db="EMBL/GenBank/DDBJ databases">
        <authorList>
            <person name="Kimball J.A."/>
            <person name="Haas M.W."/>
            <person name="Macchietto M."/>
            <person name="Kono T."/>
            <person name="Duquette J."/>
            <person name="Shao M."/>
        </authorList>
    </citation>
    <scope>NUCLEOTIDE SEQUENCE</scope>
    <source>
        <tissue evidence="3">Fresh leaf tissue</tissue>
    </source>
</reference>
<evidence type="ECO:0000313" key="3">
    <source>
        <dbReference type="EMBL" id="KAG8069569.1"/>
    </source>
</evidence>
<dbReference type="Proteomes" id="UP000729402">
    <property type="component" value="Unassembled WGS sequence"/>
</dbReference>
<dbReference type="OrthoDB" id="2013972at2759"/>
<protein>
    <recommendedName>
        <fullName evidence="5">Methyltransferase type 11 domain-containing protein</fullName>
    </recommendedName>
</protein>
<evidence type="ECO:0000256" key="2">
    <source>
        <dbReference type="SAM" id="Phobius"/>
    </source>
</evidence>
<comment type="caution">
    <text evidence="3">The sequence shown here is derived from an EMBL/GenBank/DDBJ whole genome shotgun (WGS) entry which is preliminary data.</text>
</comment>
<feature type="transmembrane region" description="Helical" evidence="2">
    <location>
        <begin position="85"/>
        <end position="106"/>
    </location>
</feature>
<dbReference type="EMBL" id="JAAALK010000283">
    <property type="protein sequence ID" value="KAG8069569.1"/>
    <property type="molecule type" value="Genomic_DNA"/>
</dbReference>
<dbReference type="AlphaFoldDB" id="A0A8J5SN77"/>
<keyword evidence="2" id="KW-0812">Transmembrane</keyword>
<keyword evidence="2" id="KW-0472">Membrane</keyword>
<dbReference type="PANTHER" id="PTHR44067">
    <property type="entry name" value="S-ADENOSYL-L-METHIONINE-DEPENDENT METHYLTRANSFERASE SUPERFAMILY PROTEIN-RELATED"/>
    <property type="match status" value="1"/>
</dbReference>
<reference evidence="3" key="1">
    <citation type="journal article" date="2021" name="bioRxiv">
        <title>Whole Genome Assembly and Annotation of Northern Wild Rice, Zizania palustris L., Supports a Whole Genome Duplication in the Zizania Genus.</title>
        <authorList>
            <person name="Haas M."/>
            <person name="Kono T."/>
            <person name="Macchietto M."/>
            <person name="Millas R."/>
            <person name="McGilp L."/>
            <person name="Shao M."/>
            <person name="Duquette J."/>
            <person name="Hirsch C.N."/>
            <person name="Kimball J."/>
        </authorList>
    </citation>
    <scope>NUCLEOTIDE SEQUENCE</scope>
    <source>
        <tissue evidence="3">Fresh leaf tissue</tissue>
    </source>
</reference>
<feature type="compositionally biased region" description="Polar residues" evidence="1">
    <location>
        <begin position="1"/>
        <end position="30"/>
    </location>
</feature>
<sequence length="443" mass="48207">MRKQARNSNFTVSSLPHTTAPVSRPQAPSHSPTPARRRRARPTPTTKIPPRLAGEICAAAMGSVSLNVLASRRGRCLSCLCSPSLLNLLMFLALLSTNVLALLAFFSSLAGIHDPAAVATRATAAVDLSAVSAISDHVAAIAREIDFSQLPHRPDGLTPELLLFLSPHALPLGRDARTGLTHMPASVAHSCFRSPSSLALLSAFMTYEPHATCPRNATLPHRLVSKGCEPLPRRRCLSRGPRTPLPSSNMGLDHRRWVKPRHDYEFLIDDVLQLSAIRIRIGFDVAGGAANFAVRMKERRVTIVTSVLDNSGKPINQFVAARGLFPLLLSPAHRFPFYDGVFDLVHVGTTALDEGGAPAMGHAGSEDALEFFMFDVNRVLRVGGLLWIDSYLCQSEERRQVVVKLIERFGYKKLKWIVGEKAGTASSKTALYLSALLQKPARA</sequence>
<gene>
    <name evidence="3" type="ORF">GUJ93_ZPchr0006g41396</name>
</gene>
<evidence type="ECO:0008006" key="5">
    <source>
        <dbReference type="Google" id="ProtNLM"/>
    </source>
</evidence>
<organism evidence="3 4">
    <name type="scientific">Zizania palustris</name>
    <name type="common">Northern wild rice</name>
    <dbReference type="NCBI Taxonomy" id="103762"/>
    <lineage>
        <taxon>Eukaryota</taxon>
        <taxon>Viridiplantae</taxon>
        <taxon>Streptophyta</taxon>
        <taxon>Embryophyta</taxon>
        <taxon>Tracheophyta</taxon>
        <taxon>Spermatophyta</taxon>
        <taxon>Magnoliopsida</taxon>
        <taxon>Liliopsida</taxon>
        <taxon>Poales</taxon>
        <taxon>Poaceae</taxon>
        <taxon>BOP clade</taxon>
        <taxon>Oryzoideae</taxon>
        <taxon>Oryzeae</taxon>
        <taxon>Zizaniinae</taxon>
        <taxon>Zizania</taxon>
    </lineage>
</organism>
<dbReference type="PANTHER" id="PTHR44067:SF3">
    <property type="entry name" value="OS06G0138600 PROTEIN"/>
    <property type="match status" value="1"/>
</dbReference>
<keyword evidence="2" id="KW-1133">Transmembrane helix</keyword>
<feature type="region of interest" description="Disordered" evidence="1">
    <location>
        <begin position="1"/>
        <end position="49"/>
    </location>
</feature>